<dbReference type="Pfam" id="PF01041">
    <property type="entry name" value="DegT_DnrJ_EryC1"/>
    <property type="match status" value="1"/>
</dbReference>
<dbReference type="EMBL" id="CP031417">
    <property type="protein sequence ID" value="AXK79078.1"/>
    <property type="molecule type" value="Genomic_DNA"/>
</dbReference>
<dbReference type="InterPro" id="IPR000653">
    <property type="entry name" value="DegT/StrS_aminotransferase"/>
</dbReference>
<dbReference type="AlphaFoldDB" id="A0A345ZQ81"/>
<dbReference type="InterPro" id="IPR015421">
    <property type="entry name" value="PyrdxlP-dep_Trfase_major"/>
</dbReference>
<feature type="active site" description="Proton acceptor" evidence="1">
    <location>
        <position position="199"/>
    </location>
</feature>
<dbReference type="OrthoDB" id="9768668at2"/>
<dbReference type="RefSeq" id="WP_115687412.1">
    <property type="nucleotide sequence ID" value="NZ_CP031417.1"/>
</dbReference>
<dbReference type="KEGG" id="ptaw:DW352_00210"/>
<dbReference type="InterPro" id="IPR015424">
    <property type="entry name" value="PyrdxlP-dep_Trfase"/>
</dbReference>
<dbReference type="GO" id="GO:0000271">
    <property type="term" value="P:polysaccharide biosynthetic process"/>
    <property type="evidence" value="ECO:0007669"/>
    <property type="project" value="TreeGrafter"/>
</dbReference>
<dbReference type="SUPFAM" id="SSF53383">
    <property type="entry name" value="PLP-dependent transferases"/>
    <property type="match status" value="1"/>
</dbReference>
<evidence type="ECO:0000256" key="3">
    <source>
        <dbReference type="RuleBase" id="RU004508"/>
    </source>
</evidence>
<keyword evidence="4" id="KW-0808">Transferase</keyword>
<reference evidence="4 5" key="1">
    <citation type="submission" date="2018-07" db="EMBL/GenBank/DDBJ databases">
        <authorList>
            <person name="Quirk P.G."/>
            <person name="Krulwich T.A."/>
        </authorList>
    </citation>
    <scope>NUCLEOTIDE SEQUENCE [LARGE SCALE GENOMIC DNA]</scope>
    <source>
        <strain evidence="4 5">CC-BB4</strain>
    </source>
</reference>
<comment type="similarity">
    <text evidence="3">Belongs to the DegT/DnrJ/EryC1 family.</text>
</comment>
<protein>
    <submittedName>
        <fullName evidence="4">DegT/DnrJ/EryC1/StrS family aminotransferase</fullName>
    </submittedName>
</protein>
<keyword evidence="2 3" id="KW-0663">Pyridoxal phosphate</keyword>
<keyword evidence="4" id="KW-0032">Aminotransferase</keyword>
<feature type="modified residue" description="N6-(pyridoxal phosphate)lysine" evidence="2">
    <location>
        <position position="199"/>
    </location>
</feature>
<dbReference type="GO" id="GO:0030170">
    <property type="term" value="F:pyridoxal phosphate binding"/>
    <property type="evidence" value="ECO:0007669"/>
    <property type="project" value="TreeGrafter"/>
</dbReference>
<dbReference type="GO" id="GO:0008483">
    <property type="term" value="F:transaminase activity"/>
    <property type="evidence" value="ECO:0007669"/>
    <property type="project" value="UniProtKB-KW"/>
</dbReference>
<dbReference type="PIRSF" id="PIRSF000390">
    <property type="entry name" value="PLP_StrS"/>
    <property type="match status" value="1"/>
</dbReference>
<name>A0A345ZQ81_9HYPH</name>
<dbReference type="InterPro" id="IPR015422">
    <property type="entry name" value="PyrdxlP-dep_Trfase_small"/>
</dbReference>
<evidence type="ECO:0000256" key="1">
    <source>
        <dbReference type="PIRSR" id="PIRSR000390-1"/>
    </source>
</evidence>
<dbReference type="PANTHER" id="PTHR30244:SF42">
    <property type="entry name" value="UDP-2-ACETAMIDO-2-DEOXY-3-OXO-D-GLUCURONATE AMINOTRANSFERASE"/>
    <property type="match status" value="1"/>
</dbReference>
<dbReference type="Gene3D" id="3.40.640.10">
    <property type="entry name" value="Type I PLP-dependent aspartate aminotransferase-like (Major domain)"/>
    <property type="match status" value="1"/>
</dbReference>
<dbReference type="Gene3D" id="3.90.1150.10">
    <property type="entry name" value="Aspartate Aminotransferase, domain 1"/>
    <property type="match status" value="1"/>
</dbReference>
<evidence type="ECO:0000256" key="2">
    <source>
        <dbReference type="PIRSR" id="PIRSR000390-2"/>
    </source>
</evidence>
<proteinExistence type="inferred from homology"/>
<dbReference type="Proteomes" id="UP000254889">
    <property type="component" value="Chromosome"/>
</dbReference>
<accession>A0A345ZQ81</accession>
<keyword evidence="5" id="KW-1185">Reference proteome</keyword>
<dbReference type="PANTHER" id="PTHR30244">
    <property type="entry name" value="TRANSAMINASE"/>
    <property type="match status" value="1"/>
</dbReference>
<gene>
    <name evidence="4" type="ORF">DW352_00210</name>
</gene>
<evidence type="ECO:0000313" key="5">
    <source>
        <dbReference type="Proteomes" id="UP000254889"/>
    </source>
</evidence>
<evidence type="ECO:0000313" key="4">
    <source>
        <dbReference type="EMBL" id="AXK79078.1"/>
    </source>
</evidence>
<organism evidence="4 5">
    <name type="scientific">Pseudolabrys taiwanensis</name>
    <dbReference type="NCBI Taxonomy" id="331696"/>
    <lineage>
        <taxon>Bacteria</taxon>
        <taxon>Pseudomonadati</taxon>
        <taxon>Pseudomonadota</taxon>
        <taxon>Alphaproteobacteria</taxon>
        <taxon>Hyphomicrobiales</taxon>
        <taxon>Xanthobacteraceae</taxon>
        <taxon>Pseudolabrys</taxon>
    </lineage>
</organism>
<sequence>MNVRTQPPAISFIDVGAQRRRLGKAIDDAVARVLNHCQFAMGPEVRAFEADLAAFCGAKQVVSCASGTDALVLPLRALGIGPGDAVICPSFTFCATAEVAVLVGATPIFVDVDETTFNIKPGDIAAAVETAKSLGLKPKAVIPVDLFGLPADHDAIRAAADAAGLFIIDDAAQSFGASYKGHRLGTGPHVTSTSFFPAKPLGCYGDGGAVMTDDAELADIMRSIRIHGHGSDKYDNVRIGLASRLDTIQAAVLIEKLKIFQDEIETRNKVAARYAEGLADVCAVPTVPEGYTSVWAQYTIRVPGGRRDAFAEALKAEGVPTAIYYPIPLHRQQAYKHFPVGKAGVAVSDRIAGEVIALPMHAYLEPEVQDRVIDVARRALKK</sequence>
<dbReference type="CDD" id="cd00616">
    <property type="entry name" value="AHBA_syn"/>
    <property type="match status" value="1"/>
</dbReference>